<comment type="caution">
    <text evidence="1">The sequence shown here is derived from an EMBL/GenBank/DDBJ whole genome shotgun (WGS) entry which is preliminary data.</text>
</comment>
<gene>
    <name evidence="1" type="ORF">A3A60_01590</name>
</gene>
<evidence type="ECO:0000313" key="2">
    <source>
        <dbReference type="Proteomes" id="UP000179227"/>
    </source>
</evidence>
<evidence type="ECO:0000313" key="1">
    <source>
        <dbReference type="EMBL" id="OGE09603.1"/>
    </source>
</evidence>
<sequence>MINTAERPRVNIKNLAIEDPQGSATSFHPDRDITSEDWQWYDEWKNKAVESSNGLSLLTSAKIILGDKFSTEGLAEPDWHDLKMRWEEATWGRPNNSEQYCLDVCKYHYIYPHSKDILWYDLGWDKFKGLFDGRFSFRHRYALPALFLSPDNLKHMKPDDELLKMIGGELGSAIEHDLTSVYLEEAATARILYPQLNTSQLFLTPEVWEEIMDVIHFPSITVSSEEITHVVHHFERLASATILAAKEAKITKQGLELKFDDLVPEEESSPVPQVRRF</sequence>
<organism evidence="1 2">
    <name type="scientific">Candidatus Curtissbacteria bacterium RIFCSPLOWO2_01_FULL_42_26</name>
    <dbReference type="NCBI Taxonomy" id="1797729"/>
    <lineage>
        <taxon>Bacteria</taxon>
        <taxon>Candidatus Curtissiibacteriota</taxon>
    </lineage>
</organism>
<dbReference type="Proteomes" id="UP000179227">
    <property type="component" value="Unassembled WGS sequence"/>
</dbReference>
<reference evidence="1 2" key="1">
    <citation type="journal article" date="2016" name="Nat. Commun.">
        <title>Thousands of microbial genomes shed light on interconnected biogeochemical processes in an aquifer system.</title>
        <authorList>
            <person name="Anantharaman K."/>
            <person name="Brown C.T."/>
            <person name="Hug L.A."/>
            <person name="Sharon I."/>
            <person name="Castelle C.J."/>
            <person name="Probst A.J."/>
            <person name="Thomas B.C."/>
            <person name="Singh A."/>
            <person name="Wilkins M.J."/>
            <person name="Karaoz U."/>
            <person name="Brodie E.L."/>
            <person name="Williams K.H."/>
            <person name="Hubbard S.S."/>
            <person name="Banfield J.F."/>
        </authorList>
    </citation>
    <scope>NUCLEOTIDE SEQUENCE [LARGE SCALE GENOMIC DNA]</scope>
</reference>
<protein>
    <submittedName>
        <fullName evidence="1">Uncharacterized protein</fullName>
    </submittedName>
</protein>
<dbReference type="STRING" id="1797729.A3A60_01590"/>
<dbReference type="EMBL" id="MFBS01000018">
    <property type="protein sequence ID" value="OGE09603.1"/>
    <property type="molecule type" value="Genomic_DNA"/>
</dbReference>
<dbReference type="AlphaFoldDB" id="A0A1F5HZS4"/>
<accession>A0A1F5HZS4</accession>
<name>A0A1F5HZS4_9BACT</name>
<proteinExistence type="predicted"/>